<keyword evidence="5" id="KW-0449">Lipoprotein</keyword>
<accession>A0ABY9JSL0</accession>
<dbReference type="InterPro" id="IPR001638">
    <property type="entry name" value="Solute-binding_3/MltF_N"/>
</dbReference>
<dbReference type="Proteomes" id="UP001197974">
    <property type="component" value="Chromosome"/>
</dbReference>
<comment type="similarity">
    <text evidence="1 6">Belongs to the bacterial solute-binding protein 3 family.</text>
</comment>
<evidence type="ECO:0000256" key="3">
    <source>
        <dbReference type="ARBA" id="ARBA00022729"/>
    </source>
</evidence>
<dbReference type="InterPro" id="IPR051455">
    <property type="entry name" value="Bact_solute-bind_prot3"/>
</dbReference>
<reference evidence="8 9" key="1">
    <citation type="submission" date="2023-06" db="EMBL/GenBank/DDBJ databases">
        <title>Five Gram-positive bacteria isolated from mangrove sediments in Shenzhen, Guangdong, China.</title>
        <authorList>
            <person name="Yu S."/>
            <person name="Zheng W."/>
            <person name="Huang Y."/>
        </authorList>
    </citation>
    <scope>NUCLEOTIDE SEQUENCE [LARGE SCALE GENOMIC DNA]</scope>
    <source>
        <strain evidence="8 9">SaN35-3</strain>
    </source>
</reference>
<evidence type="ECO:0000256" key="2">
    <source>
        <dbReference type="ARBA" id="ARBA00022448"/>
    </source>
</evidence>
<dbReference type="PROSITE" id="PS01039">
    <property type="entry name" value="SBP_BACTERIAL_3"/>
    <property type="match status" value="1"/>
</dbReference>
<dbReference type="SUPFAM" id="SSF53850">
    <property type="entry name" value="Periplasmic binding protein-like II"/>
    <property type="match status" value="1"/>
</dbReference>
<dbReference type="SMART" id="SM00062">
    <property type="entry name" value="PBPb"/>
    <property type="match status" value="1"/>
</dbReference>
<dbReference type="EMBL" id="CP129013">
    <property type="protein sequence ID" value="WLR41372.1"/>
    <property type="molecule type" value="Genomic_DNA"/>
</dbReference>
<evidence type="ECO:0000256" key="5">
    <source>
        <dbReference type="ARBA" id="ARBA00023288"/>
    </source>
</evidence>
<feature type="domain" description="Solute-binding protein family 3/N-terminal" evidence="7">
    <location>
        <begin position="41"/>
        <end position="269"/>
    </location>
</feature>
<proteinExistence type="inferred from homology"/>
<evidence type="ECO:0000256" key="6">
    <source>
        <dbReference type="RuleBase" id="RU003744"/>
    </source>
</evidence>
<dbReference type="Gene3D" id="3.40.190.10">
    <property type="entry name" value="Periplasmic binding protein-like II"/>
    <property type="match status" value="2"/>
</dbReference>
<dbReference type="CDD" id="cd13692">
    <property type="entry name" value="PBP2_BztA"/>
    <property type="match status" value="1"/>
</dbReference>
<evidence type="ECO:0000256" key="1">
    <source>
        <dbReference type="ARBA" id="ARBA00010333"/>
    </source>
</evidence>
<protein>
    <submittedName>
        <fullName evidence="8">Amino acid ABC transporter substrate-binding protein</fullName>
    </submittedName>
</protein>
<sequence length="344" mass="37804">MIFTLLLSFTVVLAGCNSDEASSDGDQETKNILKKVKDEGKLMAGINGDLPGFGYLEGDTYKGFDVDFAKAIAAAVLGDAEKIEFRPLSAQERFTAVSSGEVDVLVRNSTWTTNRDAEIGMNFAPVNFYDGQGIMVRNDSGINKIEDLEGKRIAVEQGTTTEQNLVDVMRTYGIEFESVVYDGVDAAVAAYETGSVDAWTTDKSGLVSRKSIMEDPDAHKVLEETLSKEPLAPAVAHGDDQWFDIVKWVVFATIQAEEYGITSENVDEYLEDDNPEIQRLLGKEGNLGEQLGLPEDFAYQVIKQVGNYGEIFERNLGEDTIFGLDRGMNALYTDGGLMYSPPFR</sequence>
<evidence type="ECO:0000313" key="9">
    <source>
        <dbReference type="Proteomes" id="UP001197974"/>
    </source>
</evidence>
<keyword evidence="2" id="KW-0813">Transport</keyword>
<evidence type="ECO:0000256" key="4">
    <source>
        <dbReference type="ARBA" id="ARBA00023139"/>
    </source>
</evidence>
<keyword evidence="4" id="KW-0564">Palmitate</keyword>
<dbReference type="InterPro" id="IPR018313">
    <property type="entry name" value="SBP_3_CS"/>
</dbReference>
<dbReference type="Pfam" id="PF00497">
    <property type="entry name" value="SBP_bac_3"/>
    <property type="match status" value="1"/>
</dbReference>
<evidence type="ECO:0000313" key="8">
    <source>
        <dbReference type="EMBL" id="WLR41372.1"/>
    </source>
</evidence>
<keyword evidence="9" id="KW-1185">Reference proteome</keyword>
<gene>
    <name evidence="8" type="ORF">LC087_10665</name>
</gene>
<keyword evidence="3" id="KW-0732">Signal</keyword>
<organism evidence="8 9">
    <name type="scientific">Bacillus carboniphilus</name>
    <dbReference type="NCBI Taxonomy" id="86663"/>
    <lineage>
        <taxon>Bacteria</taxon>
        <taxon>Bacillati</taxon>
        <taxon>Bacillota</taxon>
        <taxon>Bacilli</taxon>
        <taxon>Bacillales</taxon>
        <taxon>Bacillaceae</taxon>
        <taxon>Bacillus</taxon>
    </lineage>
</organism>
<dbReference type="PANTHER" id="PTHR30085">
    <property type="entry name" value="AMINO ACID ABC TRANSPORTER PERMEASE"/>
    <property type="match status" value="1"/>
</dbReference>
<dbReference type="PANTHER" id="PTHR30085:SF7">
    <property type="entry name" value="AMINO-ACID ABC TRANSPORTER-BINDING PROTEIN YHDW-RELATED"/>
    <property type="match status" value="1"/>
</dbReference>
<dbReference type="RefSeq" id="WP_306019553.1">
    <property type="nucleotide sequence ID" value="NZ_CP129013.1"/>
</dbReference>
<name>A0ABY9JSL0_9BACI</name>
<evidence type="ECO:0000259" key="7">
    <source>
        <dbReference type="SMART" id="SM00062"/>
    </source>
</evidence>